<evidence type="ECO:0000313" key="2">
    <source>
        <dbReference type="Proteomes" id="UP000234681"/>
    </source>
</evidence>
<dbReference type="EMBL" id="CH473957">
    <property type="protein sequence ID" value="EDL91087.1"/>
    <property type="molecule type" value="Genomic_DNA"/>
</dbReference>
<reference evidence="2" key="1">
    <citation type="submission" date="2005-09" db="EMBL/GenBank/DDBJ databases">
        <authorList>
            <person name="Mural R.J."/>
            <person name="Li P.W."/>
            <person name="Adams M.D."/>
            <person name="Amanatides P.G."/>
            <person name="Baden-Tillson H."/>
            <person name="Barnstead M."/>
            <person name="Chin S.H."/>
            <person name="Dew I."/>
            <person name="Evans C.A."/>
            <person name="Ferriera S."/>
            <person name="Flanigan M."/>
            <person name="Fosler C."/>
            <person name="Glodek A."/>
            <person name="Gu Z."/>
            <person name="Holt R.A."/>
            <person name="Jennings D."/>
            <person name="Kraft C.L."/>
            <person name="Lu F."/>
            <person name="Nguyen T."/>
            <person name="Nusskern D.R."/>
            <person name="Pfannkoch C.M."/>
            <person name="Sitter C."/>
            <person name="Sutton G.G."/>
            <person name="Venter J.C."/>
            <person name="Wang Z."/>
            <person name="Woodage T."/>
            <person name="Zheng X.H."/>
            <person name="Zhong F."/>
        </authorList>
    </citation>
    <scope>NUCLEOTIDE SEQUENCE [LARGE SCALE GENOMIC DNA]</scope>
    <source>
        <strain>BN</strain>
        <strain evidence="2">Sprague-Dawley</strain>
    </source>
</reference>
<proteinExistence type="predicted"/>
<accession>A6IAG9</accession>
<organism evidence="1 2">
    <name type="scientific">Rattus norvegicus</name>
    <name type="common">Rat</name>
    <dbReference type="NCBI Taxonomy" id="10116"/>
    <lineage>
        <taxon>Eukaryota</taxon>
        <taxon>Metazoa</taxon>
        <taxon>Chordata</taxon>
        <taxon>Craniata</taxon>
        <taxon>Vertebrata</taxon>
        <taxon>Euteleostomi</taxon>
        <taxon>Mammalia</taxon>
        <taxon>Eutheria</taxon>
        <taxon>Euarchontoglires</taxon>
        <taxon>Glires</taxon>
        <taxon>Rodentia</taxon>
        <taxon>Myomorpha</taxon>
        <taxon>Muroidea</taxon>
        <taxon>Muridae</taxon>
        <taxon>Murinae</taxon>
        <taxon>Rattus</taxon>
    </lineage>
</organism>
<dbReference type="AlphaFoldDB" id="A6IAG9"/>
<sequence length="35" mass="4312">MLDCELYCVIYTSTRRKIRMRFKNNLHHAAAEDRR</sequence>
<name>A6IAG9_RAT</name>
<dbReference type="Proteomes" id="UP000234681">
    <property type="component" value="Chromosome 4"/>
</dbReference>
<gene>
    <name evidence="1" type="ORF">rCG_56458</name>
</gene>
<protein>
    <submittedName>
        <fullName evidence="1">RCG56458</fullName>
    </submittedName>
</protein>
<evidence type="ECO:0000313" key="1">
    <source>
        <dbReference type="EMBL" id="EDL91087.1"/>
    </source>
</evidence>